<evidence type="ECO:0000313" key="1">
    <source>
        <dbReference type="EMBL" id="SHI36967.1"/>
    </source>
</evidence>
<accession>A0A1M6AKM4</accession>
<dbReference type="PANTHER" id="PTHR38451:SF1">
    <property type="entry name" value="TRNA (ADENINE(22)-N(1))-METHYLTRANSFERASE"/>
    <property type="match status" value="1"/>
</dbReference>
<keyword evidence="1" id="KW-0808">Transferase</keyword>
<dbReference type="PIRSF" id="PIRSF018637">
    <property type="entry name" value="TrmK"/>
    <property type="match status" value="1"/>
</dbReference>
<dbReference type="AlphaFoldDB" id="A0A1M6AKM4"/>
<dbReference type="Proteomes" id="UP000184310">
    <property type="component" value="Unassembled WGS sequence"/>
</dbReference>
<dbReference type="EMBL" id="FQZB01000003">
    <property type="protein sequence ID" value="SHI36967.1"/>
    <property type="molecule type" value="Genomic_DNA"/>
</dbReference>
<name>A0A1M6AKM4_9CLOT</name>
<dbReference type="GO" id="GO:0160105">
    <property type="term" value="F:tRNA (adenine(22)-N1)-methyltransferase activity"/>
    <property type="evidence" value="ECO:0007669"/>
    <property type="project" value="InterPro"/>
</dbReference>
<sequence>MELSIRLKSIVNQVDKCNVLIDVGTDHGYVPIELVKAGVCNKAIASDINKGPIEKAKLNIAFEGLNKKIECRLGGGLSTVKKGEVNAVIIAGMGGNLTRDILLQDIEKVKLYDFLILQPAQNPEVLRKFLYNSNFDIVDEDLILEDNKYYELFKVKYNKDALGINFEDKIDYEISPILREKNHQLINSYINSKIEKYENILKYIKEDSESANIRKQALINNIEKLKEMI</sequence>
<gene>
    <name evidence="1" type="ORF">SAMN02745163_00108</name>
</gene>
<reference evidence="1 2" key="1">
    <citation type="submission" date="2016-11" db="EMBL/GenBank/DDBJ databases">
        <authorList>
            <person name="Jaros S."/>
            <person name="Januszkiewicz K."/>
            <person name="Wedrychowicz H."/>
        </authorList>
    </citation>
    <scope>NUCLEOTIDE SEQUENCE [LARGE SCALE GENOMIC DNA]</scope>
    <source>
        <strain evidence="1 2">DSM 21758</strain>
    </source>
</reference>
<dbReference type="GO" id="GO:0032259">
    <property type="term" value="P:methylation"/>
    <property type="evidence" value="ECO:0007669"/>
    <property type="project" value="UniProtKB-KW"/>
</dbReference>
<keyword evidence="2" id="KW-1185">Reference proteome</keyword>
<protein>
    <submittedName>
        <fullName evidence="1">tRNA (Adenine22-N1)-methyltransferase</fullName>
    </submittedName>
</protein>
<dbReference type="STRING" id="1121302.SAMN02745163_00108"/>
<dbReference type="PANTHER" id="PTHR38451">
    <property type="entry name" value="TRNA (ADENINE(22)-N(1))-METHYLTRANSFERASE"/>
    <property type="match status" value="1"/>
</dbReference>
<dbReference type="Gene3D" id="3.40.50.150">
    <property type="entry name" value="Vaccinia Virus protein VP39"/>
    <property type="match status" value="1"/>
</dbReference>
<organism evidence="1 2">
    <name type="scientific">Clostridium cavendishii DSM 21758</name>
    <dbReference type="NCBI Taxonomy" id="1121302"/>
    <lineage>
        <taxon>Bacteria</taxon>
        <taxon>Bacillati</taxon>
        <taxon>Bacillota</taxon>
        <taxon>Clostridia</taxon>
        <taxon>Eubacteriales</taxon>
        <taxon>Clostridiaceae</taxon>
        <taxon>Clostridium</taxon>
    </lineage>
</organism>
<dbReference type="RefSeq" id="WP_072984213.1">
    <property type="nucleotide sequence ID" value="NZ_FQZB01000003.1"/>
</dbReference>
<proteinExistence type="predicted"/>
<dbReference type="InterPro" id="IPR029063">
    <property type="entry name" value="SAM-dependent_MTases_sf"/>
</dbReference>
<dbReference type="OrthoDB" id="5881184at2"/>
<dbReference type="SUPFAM" id="SSF53335">
    <property type="entry name" value="S-adenosyl-L-methionine-dependent methyltransferases"/>
    <property type="match status" value="1"/>
</dbReference>
<dbReference type="InterPro" id="IPR006901">
    <property type="entry name" value="TrmK"/>
</dbReference>
<evidence type="ECO:0000313" key="2">
    <source>
        <dbReference type="Proteomes" id="UP000184310"/>
    </source>
</evidence>
<keyword evidence="1" id="KW-0489">Methyltransferase</keyword>
<dbReference type="Pfam" id="PF12847">
    <property type="entry name" value="Methyltransf_18"/>
    <property type="match status" value="1"/>
</dbReference>